<dbReference type="PANTHER" id="PTHR23268">
    <property type="entry name" value="T-CELL RECEPTOR BETA CHAIN"/>
    <property type="match status" value="1"/>
</dbReference>
<name>A0AAW0NQJ2_9GOBI</name>
<dbReference type="GO" id="GO:0002376">
    <property type="term" value="P:immune system process"/>
    <property type="evidence" value="ECO:0007669"/>
    <property type="project" value="UniProtKB-KW"/>
</dbReference>
<evidence type="ECO:0000313" key="5">
    <source>
        <dbReference type="EMBL" id="KAK7904139.1"/>
    </source>
</evidence>
<dbReference type="InterPro" id="IPR003597">
    <property type="entry name" value="Ig_C1-set"/>
</dbReference>
<keyword evidence="2" id="KW-0391">Immunity</keyword>
<dbReference type="Pfam" id="PF07654">
    <property type="entry name" value="C1-set"/>
    <property type="match status" value="1"/>
</dbReference>
<evidence type="ECO:0000313" key="6">
    <source>
        <dbReference type="Proteomes" id="UP001460270"/>
    </source>
</evidence>
<dbReference type="Proteomes" id="UP001460270">
    <property type="component" value="Unassembled WGS sequence"/>
</dbReference>
<sequence>MAVIKGVFLKDEKQIKQSPSDVLINSQSLVNLTLTHQIPNYDTVLWYQRLKGETALKLIGYLYYKSPNVEEQLKDSFKLSGDAQKFSVLHILNPKLTDSADYFGVTTATFKQSTPIIANVGAKVSIECRHDDNALSVMLWYQQRQDTRSMMLIGYTYVGSATYEGELEKQFKMERDTTLSGSLTVINAGLSHSAVYFCAANAEAITFDPSSPKIVNQAVKVEINCHHDDNNMDIMLWYKQLDDGQLKLMFYSYVGSEANPKKTSRQERFKTGFTMNRPDRQTGALIISSVGSFDSATYFCAANVQALTFDPSQPIIKSEDSKAEIKCHHNNDDMYVMMWYKQLQGGELKLVAYSYFGTDPDIEKDFKNRFEMTRSNRQTGALIISSLNSSDSATYFCAASFCLAVKIQQTPDIMRPIGDIATFHCNYDQNAHLNIYWYKHSISDRSMKLVTTSIGKDVTTIEDTIENSEFQVRVLICINSTVSSTQPAYFGPGTKLTVLEPNRERTPPTVKIFKPSAKEGPTAKTLVCLASGFYPDHVAVTWSINGNETEKGVSTDLTAQRKDNYYTISSRLRITMGMWYNTTNTFKCTVKFFDRTIYRYYSDEIQGIPGGCKDVLLFMYILRNLNLPKVPGLNLPILVSTEGRNEYMNTTQAAKLSYIVMIVKGLVYGAFVMGLLWKLQRTGKQ</sequence>
<dbReference type="PANTHER" id="PTHR23268:SF102">
    <property type="entry name" value="IMMUNOGLOBULIN V-SET DOMAIN-CONTAINING PROTEIN"/>
    <property type="match status" value="1"/>
</dbReference>
<accession>A0AAW0NQJ2</accession>
<dbReference type="SMART" id="SM00407">
    <property type="entry name" value="IGc1"/>
    <property type="match status" value="1"/>
</dbReference>
<comment type="caution">
    <text evidence="5">The sequence shown here is derived from an EMBL/GenBank/DDBJ whole genome shotgun (WGS) entry which is preliminary data.</text>
</comment>
<keyword evidence="3" id="KW-0812">Transmembrane</keyword>
<dbReference type="GO" id="GO:0005886">
    <property type="term" value="C:plasma membrane"/>
    <property type="evidence" value="ECO:0007669"/>
    <property type="project" value="TreeGrafter"/>
</dbReference>
<feature type="domain" description="Ig-like" evidence="4">
    <location>
        <begin position="508"/>
        <end position="598"/>
    </location>
</feature>
<dbReference type="SUPFAM" id="SSF48726">
    <property type="entry name" value="Immunoglobulin"/>
    <property type="match status" value="6"/>
</dbReference>
<evidence type="ECO:0000256" key="2">
    <source>
        <dbReference type="ARBA" id="ARBA00022859"/>
    </source>
</evidence>
<dbReference type="InterPro" id="IPR050413">
    <property type="entry name" value="TCR_beta_variable"/>
</dbReference>
<keyword evidence="6" id="KW-1185">Reference proteome</keyword>
<keyword evidence="1" id="KW-0732">Signal</keyword>
<dbReference type="AlphaFoldDB" id="A0AAW0NQJ2"/>
<feature type="domain" description="Ig-like" evidence="4">
    <location>
        <begin position="94"/>
        <end position="208"/>
    </location>
</feature>
<evidence type="ECO:0000256" key="1">
    <source>
        <dbReference type="ARBA" id="ARBA00022729"/>
    </source>
</evidence>
<dbReference type="InterPro" id="IPR007110">
    <property type="entry name" value="Ig-like_dom"/>
</dbReference>
<reference evidence="6" key="1">
    <citation type="submission" date="2024-04" db="EMBL/GenBank/DDBJ databases">
        <title>Salinicola lusitanus LLJ914,a marine bacterium isolated from the Okinawa Trough.</title>
        <authorList>
            <person name="Li J."/>
        </authorList>
    </citation>
    <scope>NUCLEOTIDE SEQUENCE [LARGE SCALE GENOMIC DNA]</scope>
</reference>
<dbReference type="InterPro" id="IPR003599">
    <property type="entry name" value="Ig_sub"/>
</dbReference>
<keyword evidence="3" id="KW-1133">Transmembrane helix</keyword>
<feature type="transmembrane region" description="Helical" evidence="3">
    <location>
        <begin position="656"/>
        <end position="677"/>
    </location>
</feature>
<gene>
    <name evidence="5" type="ORF">WMY93_016746</name>
</gene>
<dbReference type="InterPro" id="IPR013106">
    <property type="entry name" value="Ig_V-set"/>
</dbReference>
<organism evidence="5 6">
    <name type="scientific">Mugilogobius chulae</name>
    <name type="common">yellowstripe goby</name>
    <dbReference type="NCBI Taxonomy" id="88201"/>
    <lineage>
        <taxon>Eukaryota</taxon>
        <taxon>Metazoa</taxon>
        <taxon>Chordata</taxon>
        <taxon>Craniata</taxon>
        <taxon>Vertebrata</taxon>
        <taxon>Euteleostomi</taxon>
        <taxon>Actinopterygii</taxon>
        <taxon>Neopterygii</taxon>
        <taxon>Teleostei</taxon>
        <taxon>Neoteleostei</taxon>
        <taxon>Acanthomorphata</taxon>
        <taxon>Gobiaria</taxon>
        <taxon>Gobiiformes</taxon>
        <taxon>Gobioidei</taxon>
        <taxon>Gobiidae</taxon>
        <taxon>Gobionellinae</taxon>
        <taxon>Mugilogobius</taxon>
    </lineage>
</organism>
<dbReference type="InterPro" id="IPR036179">
    <property type="entry name" value="Ig-like_dom_sf"/>
</dbReference>
<evidence type="ECO:0000256" key="3">
    <source>
        <dbReference type="SAM" id="Phobius"/>
    </source>
</evidence>
<keyword evidence="3" id="KW-0472">Membrane</keyword>
<protein>
    <recommendedName>
        <fullName evidence="4">Ig-like domain-containing protein</fullName>
    </recommendedName>
</protein>
<dbReference type="Gene3D" id="2.60.40.10">
    <property type="entry name" value="Immunoglobulins"/>
    <property type="match status" value="6"/>
</dbReference>
<dbReference type="SMART" id="SM00409">
    <property type="entry name" value="IG"/>
    <property type="match status" value="3"/>
</dbReference>
<dbReference type="Pfam" id="PF07686">
    <property type="entry name" value="V-set"/>
    <property type="match status" value="3"/>
</dbReference>
<dbReference type="InterPro" id="IPR013783">
    <property type="entry name" value="Ig-like_fold"/>
</dbReference>
<dbReference type="PROSITE" id="PS50835">
    <property type="entry name" value="IG_LIKE"/>
    <property type="match status" value="2"/>
</dbReference>
<evidence type="ECO:0000259" key="4">
    <source>
        <dbReference type="PROSITE" id="PS50835"/>
    </source>
</evidence>
<dbReference type="SMART" id="SM00406">
    <property type="entry name" value="IGv"/>
    <property type="match status" value="3"/>
</dbReference>
<dbReference type="EMBL" id="JBBPFD010000012">
    <property type="protein sequence ID" value="KAK7904139.1"/>
    <property type="molecule type" value="Genomic_DNA"/>
</dbReference>
<proteinExistence type="predicted"/>
<dbReference type="GO" id="GO:0007166">
    <property type="term" value="P:cell surface receptor signaling pathway"/>
    <property type="evidence" value="ECO:0007669"/>
    <property type="project" value="TreeGrafter"/>
</dbReference>